<name>X8AQ92_MYCXE</name>
<sequence length="92" mass="9870">MRWFTSGYAFLLGVEALPGCGHSGEDSRPAPKRATGRLTHRITSVFVSEARERNARVQASGIAERPQRSAEIIGTSSGQTAAVIAEPARPTY</sequence>
<organism evidence="2">
    <name type="scientific">Mycobacterium xenopi 4042</name>
    <dbReference type="NCBI Taxonomy" id="1299334"/>
    <lineage>
        <taxon>Bacteria</taxon>
        <taxon>Bacillati</taxon>
        <taxon>Actinomycetota</taxon>
        <taxon>Actinomycetes</taxon>
        <taxon>Mycobacteriales</taxon>
        <taxon>Mycobacteriaceae</taxon>
        <taxon>Mycobacterium</taxon>
    </lineage>
</organism>
<protein>
    <submittedName>
        <fullName evidence="2">Putative lipoprotein</fullName>
    </submittedName>
</protein>
<accession>X8AQ92</accession>
<proteinExistence type="predicted"/>
<evidence type="ECO:0000256" key="1">
    <source>
        <dbReference type="SAM" id="MobiDB-lite"/>
    </source>
</evidence>
<dbReference type="AlphaFoldDB" id="X8AQ92"/>
<comment type="caution">
    <text evidence="2">The sequence shown here is derived from an EMBL/GenBank/DDBJ whole genome shotgun (WGS) entry which is preliminary data.</text>
</comment>
<keyword evidence="2" id="KW-0449">Lipoprotein</keyword>
<evidence type="ECO:0000313" key="2">
    <source>
        <dbReference type="EMBL" id="EUA33271.1"/>
    </source>
</evidence>
<dbReference type="EMBL" id="JAOB01000047">
    <property type="protein sequence ID" value="EUA33271.1"/>
    <property type="molecule type" value="Genomic_DNA"/>
</dbReference>
<gene>
    <name evidence="2" type="ORF">I553_7681</name>
</gene>
<feature type="region of interest" description="Disordered" evidence="1">
    <location>
        <begin position="57"/>
        <end position="80"/>
    </location>
</feature>
<reference evidence="2" key="1">
    <citation type="submission" date="2014-01" db="EMBL/GenBank/DDBJ databases">
        <authorList>
            <person name="Brown-Elliot B."/>
            <person name="Wallace R."/>
            <person name="Lenaerts A."/>
            <person name="Ordway D."/>
            <person name="DeGroote M.A."/>
            <person name="Parker T."/>
            <person name="Sizemore C."/>
            <person name="Tallon L.J."/>
            <person name="Sadzewicz L.K."/>
            <person name="Sengamalay N."/>
            <person name="Fraser C.M."/>
            <person name="Hine E."/>
            <person name="Shefchek K.A."/>
            <person name="Das S.P."/>
            <person name="Tettelin H."/>
        </authorList>
    </citation>
    <scope>NUCLEOTIDE SEQUENCE [LARGE SCALE GENOMIC DNA]</scope>
    <source>
        <strain evidence="2">4042</strain>
    </source>
</reference>